<keyword evidence="2" id="KW-0012">Acyltransferase</keyword>
<evidence type="ECO:0000313" key="13">
    <source>
        <dbReference type="Proteomes" id="UP000095282"/>
    </source>
</evidence>
<comment type="catalytic activity">
    <reaction evidence="11">
        <text>N-terminal L-methionyl-L-threonyl-[protein] + acetyl-CoA = N-terminal N(alpha)-acetyl-L-methionyl-L-threonyl-[protein] + CoA + H(+)</text>
        <dbReference type="Rhea" id="RHEA:50576"/>
        <dbReference type="Rhea" id="RHEA-COMP:12732"/>
        <dbReference type="Rhea" id="RHEA-COMP:12733"/>
        <dbReference type="ChEBI" id="CHEBI:15378"/>
        <dbReference type="ChEBI" id="CHEBI:57287"/>
        <dbReference type="ChEBI" id="CHEBI:57288"/>
        <dbReference type="ChEBI" id="CHEBI:133404"/>
        <dbReference type="ChEBI" id="CHEBI:133405"/>
        <dbReference type="EC" id="2.3.1.258"/>
    </reaction>
</comment>
<dbReference type="PANTHER" id="PTHR42919">
    <property type="entry name" value="N-ALPHA-ACETYLTRANSFERASE"/>
    <property type="match status" value="1"/>
</dbReference>
<evidence type="ECO:0000256" key="2">
    <source>
        <dbReference type="ARBA" id="ARBA00023315"/>
    </source>
</evidence>
<dbReference type="Gene3D" id="3.40.630.30">
    <property type="match status" value="1"/>
</dbReference>
<proteinExistence type="predicted"/>
<sequence>MASQPKQCTSSELTTVERMSRSIRVECLSSENYHEFSTACRLILHKVTDQLLMNACNNPKLSAIAYYEGKCAGVIICEDKRDSSLAITNIGVLDEFQRRGVGTALMNHAYNIAKELKSITTLEFVVVGENQNAKKLAESAGFSALPNAHSTTIYFMKNVLKDTVAVKADERTSDVTSKQDNKFKIRNQERKTHWQTHYLDKELIQRPS</sequence>
<dbReference type="AlphaFoldDB" id="A0A1I7U237"/>
<dbReference type="Proteomes" id="UP000095282">
    <property type="component" value="Unplaced"/>
</dbReference>
<name>A0A1I7U237_9PELO</name>
<evidence type="ECO:0000256" key="1">
    <source>
        <dbReference type="ARBA" id="ARBA00022679"/>
    </source>
</evidence>
<comment type="catalytic activity">
    <reaction evidence="4">
        <text>N-terminal L-methionyl-L-seryl-[protein] + acetyl-CoA = N-terminal N(alpha)-acetyl-L-methionyl-L-seryl-[protein] + CoA + H(+)</text>
        <dbReference type="Rhea" id="RHEA:50568"/>
        <dbReference type="Rhea" id="RHEA-COMP:12728"/>
        <dbReference type="Rhea" id="RHEA-COMP:12729"/>
        <dbReference type="ChEBI" id="CHEBI:15378"/>
        <dbReference type="ChEBI" id="CHEBI:57287"/>
        <dbReference type="ChEBI" id="CHEBI:57288"/>
        <dbReference type="ChEBI" id="CHEBI:133400"/>
        <dbReference type="ChEBI" id="CHEBI:133401"/>
        <dbReference type="EC" id="2.3.1.258"/>
    </reaction>
</comment>
<evidence type="ECO:0000256" key="9">
    <source>
        <dbReference type="ARBA" id="ARBA00049002"/>
    </source>
</evidence>
<dbReference type="PROSITE" id="PS51186">
    <property type="entry name" value="GNAT"/>
    <property type="match status" value="1"/>
</dbReference>
<dbReference type="SUPFAM" id="SSF55729">
    <property type="entry name" value="Acyl-CoA N-acyltransferases (Nat)"/>
    <property type="match status" value="1"/>
</dbReference>
<comment type="catalytic activity">
    <reaction evidence="6">
        <text>N-terminal L-methionyl-L-phenylalanyl-[protein] + acetyl-CoA = N-terminal N(alpha)-acetyl-L-methionyl-L-phenylalanyl-[protein] + CoA + H(+)</text>
        <dbReference type="Rhea" id="RHEA:50528"/>
        <dbReference type="Rhea" id="RHEA-COMP:12715"/>
        <dbReference type="Rhea" id="RHEA-COMP:12716"/>
        <dbReference type="ChEBI" id="CHEBI:15378"/>
        <dbReference type="ChEBI" id="CHEBI:57287"/>
        <dbReference type="ChEBI" id="CHEBI:57288"/>
        <dbReference type="ChEBI" id="CHEBI:133382"/>
        <dbReference type="ChEBI" id="CHEBI:133383"/>
        <dbReference type="EC" id="2.3.1.258"/>
    </reaction>
</comment>
<evidence type="ECO:0000256" key="8">
    <source>
        <dbReference type="ARBA" id="ARBA00048799"/>
    </source>
</evidence>
<keyword evidence="13" id="KW-1185">Reference proteome</keyword>
<feature type="domain" description="N-acetyltransferase" evidence="12">
    <location>
        <begin position="23"/>
        <end position="160"/>
    </location>
</feature>
<protein>
    <recommendedName>
        <fullName evidence="3">N-terminal methionine N(alpha)-acetyltransferase NatE</fullName>
        <ecNumber evidence="3">2.3.1.258</ecNumber>
    </recommendedName>
</protein>
<dbReference type="InterPro" id="IPR051556">
    <property type="entry name" value="N-term/lysine_N-AcTrnsfr"/>
</dbReference>
<comment type="catalytic activity">
    <reaction evidence="10">
        <text>N-terminal L-methionyl-L-leucyl-[protein] + acetyl-CoA = N-terminal N(alpha)-acetyl-L-methionyl-L-leucyl-[protein] + CoA + H(+)</text>
        <dbReference type="Rhea" id="RHEA:50520"/>
        <dbReference type="Rhea" id="RHEA-COMP:12711"/>
        <dbReference type="Rhea" id="RHEA-COMP:12712"/>
        <dbReference type="ChEBI" id="CHEBI:15378"/>
        <dbReference type="ChEBI" id="CHEBI:57287"/>
        <dbReference type="ChEBI" id="CHEBI:57288"/>
        <dbReference type="ChEBI" id="CHEBI:133377"/>
        <dbReference type="ChEBI" id="CHEBI:133378"/>
        <dbReference type="EC" id="2.3.1.258"/>
    </reaction>
</comment>
<accession>A0A1I7U237</accession>
<dbReference type="GO" id="GO:0120518">
    <property type="term" value="F:protein N-terminal-methionine acetyltransferase activity"/>
    <property type="evidence" value="ECO:0007669"/>
    <property type="project" value="UniProtKB-EC"/>
</dbReference>
<evidence type="ECO:0000256" key="5">
    <source>
        <dbReference type="ARBA" id="ARBA00048335"/>
    </source>
</evidence>
<reference evidence="14" key="1">
    <citation type="submission" date="2016-11" db="UniProtKB">
        <authorList>
            <consortium name="WormBaseParasite"/>
        </authorList>
    </citation>
    <scope>IDENTIFICATION</scope>
</reference>
<dbReference type="PANTHER" id="PTHR42919:SF8">
    <property type="entry name" value="N-ALPHA-ACETYLTRANSFERASE 50"/>
    <property type="match status" value="1"/>
</dbReference>
<comment type="catalytic activity">
    <reaction evidence="7">
        <text>N-terminal L-methionyl-L-lysyl-[protein] + acetyl-CoA = N-terminal N(alpha)-acetyl-L-methionyl-L-lysyl-[protein] + CoA + H(+)</text>
        <dbReference type="Rhea" id="RHEA:50580"/>
        <dbReference type="Rhea" id="RHEA-COMP:12734"/>
        <dbReference type="Rhea" id="RHEA-COMP:12735"/>
        <dbReference type="ChEBI" id="CHEBI:15378"/>
        <dbReference type="ChEBI" id="CHEBI:57287"/>
        <dbReference type="ChEBI" id="CHEBI:57288"/>
        <dbReference type="ChEBI" id="CHEBI:133406"/>
        <dbReference type="ChEBI" id="CHEBI:133407"/>
        <dbReference type="EC" id="2.3.1.258"/>
    </reaction>
</comment>
<comment type="catalytic activity">
    <reaction evidence="5">
        <text>N-terminal L-methionyl-L-tyrosyl-[protein] + acetyl-CoA = N-terminal N(alpha)-acetyl-L-methionyl-L-tyrosyl-[protein] + CoA + H(+)</text>
        <dbReference type="Rhea" id="RHEA:50532"/>
        <dbReference type="Rhea" id="RHEA-COMP:12717"/>
        <dbReference type="Rhea" id="RHEA-COMP:12718"/>
        <dbReference type="ChEBI" id="CHEBI:15378"/>
        <dbReference type="ChEBI" id="CHEBI:57287"/>
        <dbReference type="ChEBI" id="CHEBI:57288"/>
        <dbReference type="ChEBI" id="CHEBI:133384"/>
        <dbReference type="ChEBI" id="CHEBI:133385"/>
        <dbReference type="EC" id="2.3.1.258"/>
    </reaction>
</comment>
<dbReference type="Pfam" id="PF00583">
    <property type="entry name" value="Acetyltransf_1"/>
    <property type="match status" value="1"/>
</dbReference>
<evidence type="ECO:0000256" key="4">
    <source>
        <dbReference type="ARBA" id="ARBA00048251"/>
    </source>
</evidence>
<comment type="catalytic activity">
    <reaction evidence="8">
        <text>N-terminal L-methionyl-L-valyl-[protein] + acetyl-CoA = N-terminal N(alpha)-acetyl-L-methionyl-L-valyl-[protein] + CoA + H(+)</text>
        <dbReference type="Rhea" id="RHEA:50572"/>
        <dbReference type="Rhea" id="RHEA-COMP:12730"/>
        <dbReference type="Rhea" id="RHEA-COMP:12731"/>
        <dbReference type="ChEBI" id="CHEBI:15378"/>
        <dbReference type="ChEBI" id="CHEBI:57287"/>
        <dbReference type="ChEBI" id="CHEBI:57288"/>
        <dbReference type="ChEBI" id="CHEBI:133402"/>
        <dbReference type="ChEBI" id="CHEBI:133403"/>
        <dbReference type="EC" id="2.3.1.258"/>
    </reaction>
</comment>
<dbReference type="CDD" id="cd04301">
    <property type="entry name" value="NAT_SF"/>
    <property type="match status" value="1"/>
</dbReference>
<dbReference type="InterPro" id="IPR000182">
    <property type="entry name" value="GNAT_dom"/>
</dbReference>
<evidence type="ECO:0000259" key="12">
    <source>
        <dbReference type="PROSITE" id="PS51186"/>
    </source>
</evidence>
<evidence type="ECO:0000256" key="6">
    <source>
        <dbReference type="ARBA" id="ARBA00048490"/>
    </source>
</evidence>
<dbReference type="EC" id="2.3.1.258" evidence="3"/>
<evidence type="ECO:0000256" key="3">
    <source>
        <dbReference type="ARBA" id="ARBA00039121"/>
    </source>
</evidence>
<organism evidence="13 14">
    <name type="scientific">Caenorhabditis tropicalis</name>
    <dbReference type="NCBI Taxonomy" id="1561998"/>
    <lineage>
        <taxon>Eukaryota</taxon>
        <taxon>Metazoa</taxon>
        <taxon>Ecdysozoa</taxon>
        <taxon>Nematoda</taxon>
        <taxon>Chromadorea</taxon>
        <taxon>Rhabditida</taxon>
        <taxon>Rhabditina</taxon>
        <taxon>Rhabditomorpha</taxon>
        <taxon>Rhabditoidea</taxon>
        <taxon>Rhabditidae</taxon>
        <taxon>Peloderinae</taxon>
        <taxon>Caenorhabditis</taxon>
    </lineage>
</organism>
<keyword evidence="1" id="KW-0808">Transferase</keyword>
<dbReference type="WBParaSite" id="Csp11.Scaffold629.g14072.t2">
    <property type="protein sequence ID" value="Csp11.Scaffold629.g14072.t2"/>
    <property type="gene ID" value="Csp11.Scaffold629.g14072"/>
</dbReference>
<comment type="catalytic activity">
    <reaction evidence="9">
        <text>N-terminal L-methionyl-L-alanyl-[protein] + acetyl-CoA = N-terminal N(alpha)-acetyl-L-methionyl-L-alanyl-[protein] + CoA + H(+)</text>
        <dbReference type="Rhea" id="RHEA:50564"/>
        <dbReference type="Rhea" id="RHEA-COMP:12726"/>
        <dbReference type="Rhea" id="RHEA-COMP:12727"/>
        <dbReference type="ChEBI" id="CHEBI:15378"/>
        <dbReference type="ChEBI" id="CHEBI:57287"/>
        <dbReference type="ChEBI" id="CHEBI:57288"/>
        <dbReference type="ChEBI" id="CHEBI:133398"/>
        <dbReference type="ChEBI" id="CHEBI:133399"/>
        <dbReference type="EC" id="2.3.1.258"/>
    </reaction>
</comment>
<evidence type="ECO:0000256" key="11">
    <source>
        <dbReference type="ARBA" id="ARBA00049454"/>
    </source>
</evidence>
<evidence type="ECO:0000313" key="14">
    <source>
        <dbReference type="WBParaSite" id="Csp11.Scaffold629.g14072.t2"/>
    </source>
</evidence>
<dbReference type="InterPro" id="IPR016181">
    <property type="entry name" value="Acyl_CoA_acyltransferase"/>
</dbReference>
<evidence type="ECO:0000256" key="7">
    <source>
        <dbReference type="ARBA" id="ARBA00048618"/>
    </source>
</evidence>
<evidence type="ECO:0000256" key="10">
    <source>
        <dbReference type="ARBA" id="ARBA00049103"/>
    </source>
</evidence>